<dbReference type="GO" id="GO:0003677">
    <property type="term" value="F:DNA binding"/>
    <property type="evidence" value="ECO:0007669"/>
    <property type="project" value="InterPro"/>
</dbReference>
<evidence type="ECO:0000256" key="5">
    <source>
        <dbReference type="ARBA" id="ARBA00022705"/>
    </source>
</evidence>
<evidence type="ECO:0000313" key="9">
    <source>
        <dbReference type="EMBL" id="HGS86685.1"/>
    </source>
</evidence>
<dbReference type="InterPro" id="IPR015199">
    <property type="entry name" value="DNA_pol_III_delta_C"/>
</dbReference>
<sequence length="340" mass="37959">MTWQIWGQDWAVHLLQQHIRSGEVRHAYLFSGVPGVGRRTLALEFARALNCSQPPQPGGLCGECRNCRQIARMEHADLTVVQAAEPGSAIKVEQIRELQHSLSLSPYEARYRIALLLNFEQATPSAQNALLKTLEEAPSKVILLLTVSSPEDVLPTIVSRCEVLRLRPMALQSLADHLQRNAVMEPKQAEWLAHLSGGRPGAALRLHHDPAALEERRQWIKTLFTALSGSRAVRFQISEGLAGKDREQIRGVLRLWSSLWRDVLLLCGGQPEALTNLDLRPMLEQVAAHLDLRRAYACLNAVEQAQAGLDANLNMRLLLDVLMLDIPYLNEQIDLNSAQV</sequence>
<dbReference type="EMBL" id="DSXR01000043">
    <property type="protein sequence ID" value="HGS86685.1"/>
    <property type="molecule type" value="Genomic_DNA"/>
</dbReference>
<comment type="catalytic activity">
    <reaction evidence="7">
        <text>DNA(n) + a 2'-deoxyribonucleoside 5'-triphosphate = DNA(n+1) + diphosphate</text>
        <dbReference type="Rhea" id="RHEA:22508"/>
        <dbReference type="Rhea" id="RHEA-COMP:17339"/>
        <dbReference type="Rhea" id="RHEA-COMP:17340"/>
        <dbReference type="ChEBI" id="CHEBI:33019"/>
        <dbReference type="ChEBI" id="CHEBI:61560"/>
        <dbReference type="ChEBI" id="CHEBI:173112"/>
        <dbReference type="EC" id="2.7.7.7"/>
    </reaction>
</comment>
<evidence type="ECO:0000256" key="2">
    <source>
        <dbReference type="ARBA" id="ARBA00014363"/>
    </source>
</evidence>
<dbReference type="AlphaFoldDB" id="A0A7C4PWK8"/>
<name>A0A7C4PWK8_9CHLR</name>
<evidence type="ECO:0000256" key="1">
    <source>
        <dbReference type="ARBA" id="ARBA00012417"/>
    </source>
</evidence>
<protein>
    <recommendedName>
        <fullName evidence="2">DNA polymerase III subunit delta'</fullName>
        <ecNumber evidence="1">2.7.7.7</ecNumber>
    </recommendedName>
</protein>
<dbReference type="Pfam" id="PF13177">
    <property type="entry name" value="DNA_pol3_delta2"/>
    <property type="match status" value="1"/>
</dbReference>
<keyword evidence="4 9" id="KW-0548">Nucleotidyltransferase</keyword>
<evidence type="ECO:0000256" key="7">
    <source>
        <dbReference type="ARBA" id="ARBA00049244"/>
    </source>
</evidence>
<evidence type="ECO:0000256" key="4">
    <source>
        <dbReference type="ARBA" id="ARBA00022695"/>
    </source>
</evidence>
<proteinExistence type="predicted"/>
<dbReference type="GO" id="GO:0006261">
    <property type="term" value="P:DNA-templated DNA replication"/>
    <property type="evidence" value="ECO:0007669"/>
    <property type="project" value="TreeGrafter"/>
</dbReference>
<dbReference type="Gene3D" id="3.40.50.300">
    <property type="entry name" value="P-loop containing nucleotide triphosphate hydrolases"/>
    <property type="match status" value="1"/>
</dbReference>
<dbReference type="GO" id="GO:0009360">
    <property type="term" value="C:DNA polymerase III complex"/>
    <property type="evidence" value="ECO:0007669"/>
    <property type="project" value="InterPro"/>
</dbReference>
<dbReference type="InterPro" id="IPR004622">
    <property type="entry name" value="DNA_pol_HolB"/>
</dbReference>
<evidence type="ECO:0000256" key="3">
    <source>
        <dbReference type="ARBA" id="ARBA00022679"/>
    </source>
</evidence>
<dbReference type="InterPro" id="IPR050238">
    <property type="entry name" value="DNA_Rep/Repair_Clamp_Loader"/>
</dbReference>
<dbReference type="NCBIfam" id="TIGR00678">
    <property type="entry name" value="holB"/>
    <property type="match status" value="1"/>
</dbReference>
<dbReference type="PANTHER" id="PTHR11669:SF8">
    <property type="entry name" value="DNA POLYMERASE III SUBUNIT DELTA"/>
    <property type="match status" value="1"/>
</dbReference>
<dbReference type="GO" id="GO:0003887">
    <property type="term" value="F:DNA-directed DNA polymerase activity"/>
    <property type="evidence" value="ECO:0007669"/>
    <property type="project" value="UniProtKB-KW"/>
</dbReference>
<gene>
    <name evidence="9" type="primary">holB</name>
    <name evidence="9" type="ORF">ENT17_03610</name>
</gene>
<feature type="domain" description="DNA polymerase III delta subunit C-terminal" evidence="8">
    <location>
        <begin position="212"/>
        <end position="326"/>
    </location>
</feature>
<comment type="caution">
    <text evidence="9">The sequence shown here is derived from an EMBL/GenBank/DDBJ whole genome shotgun (WGS) entry which is preliminary data.</text>
</comment>
<keyword evidence="6" id="KW-0239">DNA-directed DNA polymerase</keyword>
<dbReference type="SUPFAM" id="SSF52540">
    <property type="entry name" value="P-loop containing nucleoside triphosphate hydrolases"/>
    <property type="match status" value="1"/>
</dbReference>
<dbReference type="PANTHER" id="PTHR11669">
    <property type="entry name" value="REPLICATION FACTOR C / DNA POLYMERASE III GAMMA-TAU SUBUNIT"/>
    <property type="match status" value="1"/>
</dbReference>
<dbReference type="GO" id="GO:0008408">
    <property type="term" value="F:3'-5' exonuclease activity"/>
    <property type="evidence" value="ECO:0007669"/>
    <property type="project" value="InterPro"/>
</dbReference>
<accession>A0A7C4PWK8</accession>
<keyword evidence="5" id="KW-0235">DNA replication</keyword>
<evidence type="ECO:0000256" key="6">
    <source>
        <dbReference type="ARBA" id="ARBA00022932"/>
    </source>
</evidence>
<reference evidence="9" key="1">
    <citation type="journal article" date="2020" name="mSystems">
        <title>Genome- and Community-Level Interaction Insights into Carbon Utilization and Element Cycling Functions of Hydrothermarchaeota in Hydrothermal Sediment.</title>
        <authorList>
            <person name="Zhou Z."/>
            <person name="Liu Y."/>
            <person name="Xu W."/>
            <person name="Pan J."/>
            <person name="Luo Z.H."/>
            <person name="Li M."/>
        </authorList>
    </citation>
    <scope>NUCLEOTIDE SEQUENCE [LARGE SCALE GENOMIC DNA]</scope>
    <source>
        <strain evidence="9">SpSt-556</strain>
    </source>
</reference>
<organism evidence="9">
    <name type="scientific">Bellilinea caldifistulae</name>
    <dbReference type="NCBI Taxonomy" id="360411"/>
    <lineage>
        <taxon>Bacteria</taxon>
        <taxon>Bacillati</taxon>
        <taxon>Chloroflexota</taxon>
        <taxon>Anaerolineae</taxon>
        <taxon>Anaerolineales</taxon>
        <taxon>Anaerolineaceae</taxon>
        <taxon>Bellilinea</taxon>
    </lineage>
</organism>
<keyword evidence="3 9" id="KW-0808">Transferase</keyword>
<evidence type="ECO:0000259" key="8">
    <source>
        <dbReference type="Pfam" id="PF09115"/>
    </source>
</evidence>
<dbReference type="Pfam" id="PF09115">
    <property type="entry name" value="DNApol3-delta_C"/>
    <property type="match status" value="1"/>
</dbReference>
<dbReference type="EC" id="2.7.7.7" evidence="1"/>
<dbReference type="InterPro" id="IPR027417">
    <property type="entry name" value="P-loop_NTPase"/>
</dbReference>